<evidence type="ECO:0000256" key="1">
    <source>
        <dbReference type="SAM" id="Phobius"/>
    </source>
</evidence>
<dbReference type="Proteomes" id="UP000677616">
    <property type="component" value="Chromosome"/>
</dbReference>
<evidence type="ECO:0000313" key="2">
    <source>
        <dbReference type="EMBL" id="QUE54964.1"/>
    </source>
</evidence>
<dbReference type="RefSeq" id="WP_212572252.1">
    <property type="nucleotide sequence ID" value="NZ_CP073084.1"/>
</dbReference>
<dbReference type="Pfam" id="PF06961">
    <property type="entry name" value="DUF1294"/>
    <property type="match status" value="1"/>
</dbReference>
<sequence length="89" mass="10286">MTVQQLISLALLIWNLVVFVIYGLDKGKARKQAYRIPEKTLMAMAIFFGGLGAWAGGHFFHHKTQKLYFKLAWLLGLAVDILVIYYLWR</sequence>
<dbReference type="EMBL" id="CP073084">
    <property type="protein sequence ID" value="QUE54964.1"/>
    <property type="molecule type" value="Genomic_DNA"/>
</dbReference>
<feature type="transmembrane region" description="Helical" evidence="1">
    <location>
        <begin position="36"/>
        <end position="55"/>
    </location>
</feature>
<accession>A0ABX7YNX2</accession>
<evidence type="ECO:0000313" key="3">
    <source>
        <dbReference type="Proteomes" id="UP000677616"/>
    </source>
</evidence>
<proteinExistence type="predicted"/>
<keyword evidence="3" id="KW-1185">Reference proteome</keyword>
<dbReference type="InterPro" id="IPR010718">
    <property type="entry name" value="DUF1294"/>
</dbReference>
<organism evidence="2 3">
    <name type="scientific">Streptococcus oriscaviae</name>
    <dbReference type="NCBI Taxonomy" id="2781599"/>
    <lineage>
        <taxon>Bacteria</taxon>
        <taxon>Bacillati</taxon>
        <taxon>Bacillota</taxon>
        <taxon>Bacilli</taxon>
        <taxon>Lactobacillales</taxon>
        <taxon>Streptococcaceae</taxon>
        <taxon>Streptococcus</taxon>
    </lineage>
</organism>
<keyword evidence="1" id="KW-0472">Membrane</keyword>
<feature type="transmembrane region" description="Helical" evidence="1">
    <location>
        <begin position="6"/>
        <end position="24"/>
    </location>
</feature>
<keyword evidence="1" id="KW-1133">Transmembrane helix</keyword>
<protein>
    <submittedName>
        <fullName evidence="2">DUF1294 domain-containing protein</fullName>
    </submittedName>
</protein>
<feature type="transmembrane region" description="Helical" evidence="1">
    <location>
        <begin position="67"/>
        <end position="88"/>
    </location>
</feature>
<gene>
    <name evidence="2" type="ORF">INT76_03510</name>
</gene>
<reference evidence="2 3" key="1">
    <citation type="submission" date="2021-04" db="EMBL/GenBank/DDBJ databases">
        <title>Complete genome sequence of a novel Streptococcus species.</title>
        <authorList>
            <person name="Teng J.L.L."/>
        </authorList>
    </citation>
    <scope>NUCLEOTIDE SEQUENCE [LARGE SCALE GENOMIC DNA]</scope>
    <source>
        <strain evidence="2 3">HKU75</strain>
    </source>
</reference>
<name>A0ABX7YNX2_9STRE</name>
<keyword evidence="1" id="KW-0812">Transmembrane</keyword>